<gene>
    <name evidence="2" type="ORF">K469DRAFT_357228</name>
</gene>
<evidence type="ECO:0000313" key="3">
    <source>
        <dbReference type="Proteomes" id="UP000800200"/>
    </source>
</evidence>
<reference evidence="2" key="1">
    <citation type="journal article" date="2020" name="Stud. Mycol.">
        <title>101 Dothideomycetes genomes: a test case for predicting lifestyles and emergence of pathogens.</title>
        <authorList>
            <person name="Haridas S."/>
            <person name="Albert R."/>
            <person name="Binder M."/>
            <person name="Bloem J."/>
            <person name="Labutti K."/>
            <person name="Salamov A."/>
            <person name="Andreopoulos B."/>
            <person name="Baker S."/>
            <person name="Barry K."/>
            <person name="Bills G."/>
            <person name="Bluhm B."/>
            <person name="Cannon C."/>
            <person name="Castanera R."/>
            <person name="Culley D."/>
            <person name="Daum C."/>
            <person name="Ezra D."/>
            <person name="Gonzalez J."/>
            <person name="Henrissat B."/>
            <person name="Kuo A."/>
            <person name="Liang C."/>
            <person name="Lipzen A."/>
            <person name="Lutzoni F."/>
            <person name="Magnuson J."/>
            <person name="Mondo S."/>
            <person name="Nolan M."/>
            <person name="Ohm R."/>
            <person name="Pangilinan J."/>
            <person name="Park H.-J."/>
            <person name="Ramirez L."/>
            <person name="Alfaro M."/>
            <person name="Sun H."/>
            <person name="Tritt A."/>
            <person name="Yoshinaga Y."/>
            <person name="Zwiers L.-H."/>
            <person name="Turgeon B."/>
            <person name="Goodwin S."/>
            <person name="Spatafora J."/>
            <person name="Crous P."/>
            <person name="Grigoriev I."/>
        </authorList>
    </citation>
    <scope>NUCLEOTIDE SEQUENCE</scope>
    <source>
        <strain evidence="2">CBS 207.26</strain>
    </source>
</reference>
<feature type="region of interest" description="Disordered" evidence="1">
    <location>
        <begin position="145"/>
        <end position="170"/>
    </location>
</feature>
<feature type="compositionally biased region" description="Basic and acidic residues" evidence="1">
    <location>
        <begin position="323"/>
        <end position="337"/>
    </location>
</feature>
<dbReference type="AlphaFoldDB" id="A0A6A6DDI3"/>
<keyword evidence="3" id="KW-1185">Reference proteome</keyword>
<feature type="compositionally biased region" description="Basic and acidic residues" evidence="1">
    <location>
        <begin position="347"/>
        <end position="356"/>
    </location>
</feature>
<feature type="compositionally biased region" description="Pro residues" evidence="1">
    <location>
        <begin position="264"/>
        <end position="278"/>
    </location>
</feature>
<protein>
    <submittedName>
        <fullName evidence="2">Uncharacterized protein</fullName>
    </submittedName>
</protein>
<sequence>MASSFSTLPLGPSLPIKYIPYVPPSLKPKTKSKPTLKAKPNIIEHNLCEDGSPEYDGEWADIDDFSTNLLDSNASHSPDCGPLAQVKVAGPPGSLHQDCEGGLKAISLQIPQSHQSNKEEADQGAGVEEMNLAIKRLFDGSSPELPLALDDDATGASHSIGDTESGGGPRKYQDHNLDAAGMCALSMGNTGGVYNDSLPEQDEPHDDASMISRPSATCKRKYASFTGTITPSVEVADVTSKPASEDCCSAKRRRLAQPQAESPVPSPVCTPTSTPPPDCGSQVSSLKISNDPNPGFPDCGSKGNSIDITDLPRSDLDSVNGADGEHDGHGSDKELPEPLRQSISPSRRMEGDRRVNPDLYIGEDKNDDGDGEIGEGDEDELNCDEDEPRRASTATFQRRKPSNRPFQDSRRGPSRTGLKHQSRSTMPTRTLRQPKSKSSPSRRHSRPKADIVTPSASLRTFSPGARAVHDRSTSYGLSDYMNCWPTDITLYQVPKCTTLVTAIVRCHEITSKLSLKPLPIVRDLLGDAGQLLRMTQVTSDSWILVGCRYNYHDAPNLCAGRSWTQPRDDYASPETDILHGNGTSYDVVDLNNEGNGDDGFEDCGESSGDSESDAGFDDDDNDEAPPDREHRRVYVRTRTRWV</sequence>
<organism evidence="2 3">
    <name type="scientific">Zopfia rhizophila CBS 207.26</name>
    <dbReference type="NCBI Taxonomy" id="1314779"/>
    <lineage>
        <taxon>Eukaryota</taxon>
        <taxon>Fungi</taxon>
        <taxon>Dikarya</taxon>
        <taxon>Ascomycota</taxon>
        <taxon>Pezizomycotina</taxon>
        <taxon>Dothideomycetes</taxon>
        <taxon>Dothideomycetes incertae sedis</taxon>
        <taxon>Zopfiaceae</taxon>
        <taxon>Zopfia</taxon>
    </lineage>
</organism>
<dbReference type="OrthoDB" id="3562657at2759"/>
<feature type="compositionally biased region" description="Polar residues" evidence="1">
    <location>
        <begin position="281"/>
        <end position="292"/>
    </location>
</feature>
<feature type="compositionally biased region" description="Acidic residues" evidence="1">
    <location>
        <begin position="595"/>
        <end position="624"/>
    </location>
</feature>
<dbReference type="EMBL" id="ML994687">
    <property type="protein sequence ID" value="KAF2177531.1"/>
    <property type="molecule type" value="Genomic_DNA"/>
</dbReference>
<feature type="compositionally biased region" description="Basic residues" evidence="1">
    <location>
        <begin position="432"/>
        <end position="446"/>
    </location>
</feature>
<evidence type="ECO:0000313" key="2">
    <source>
        <dbReference type="EMBL" id="KAF2177531.1"/>
    </source>
</evidence>
<feature type="region of interest" description="Disordered" evidence="1">
    <location>
        <begin position="594"/>
        <end position="642"/>
    </location>
</feature>
<dbReference type="Proteomes" id="UP000800200">
    <property type="component" value="Unassembled WGS sequence"/>
</dbReference>
<feature type="region of interest" description="Disordered" evidence="1">
    <location>
        <begin position="249"/>
        <end position="455"/>
    </location>
</feature>
<feature type="compositionally biased region" description="Basic residues" evidence="1">
    <location>
        <begin position="633"/>
        <end position="642"/>
    </location>
</feature>
<name>A0A6A6DDI3_9PEZI</name>
<accession>A0A6A6DDI3</accession>
<feature type="compositionally biased region" description="Acidic residues" evidence="1">
    <location>
        <begin position="365"/>
        <end position="386"/>
    </location>
</feature>
<evidence type="ECO:0000256" key="1">
    <source>
        <dbReference type="SAM" id="MobiDB-lite"/>
    </source>
</evidence>
<proteinExistence type="predicted"/>